<evidence type="ECO:0000256" key="4">
    <source>
        <dbReference type="ARBA" id="ARBA00023237"/>
    </source>
</evidence>
<evidence type="ECO:0000259" key="6">
    <source>
        <dbReference type="Pfam" id="PF07980"/>
    </source>
</evidence>
<dbReference type="Pfam" id="PF07980">
    <property type="entry name" value="SusD_RagB"/>
    <property type="match status" value="1"/>
</dbReference>
<accession>A0A9E2W390</accession>
<keyword evidence="2 5" id="KW-0732">Signal</keyword>
<keyword evidence="8" id="KW-1185">Reference proteome</keyword>
<dbReference type="PROSITE" id="PS51257">
    <property type="entry name" value="PROKAR_LIPOPROTEIN"/>
    <property type="match status" value="1"/>
</dbReference>
<feature type="signal peptide" evidence="5">
    <location>
        <begin position="1"/>
        <end position="23"/>
    </location>
</feature>
<feature type="chain" id="PRO_5039173293" evidence="5">
    <location>
        <begin position="24"/>
        <end position="566"/>
    </location>
</feature>
<dbReference type="Proteomes" id="UP000812270">
    <property type="component" value="Unassembled WGS sequence"/>
</dbReference>
<evidence type="ECO:0000313" key="7">
    <source>
        <dbReference type="EMBL" id="MBV4355983.1"/>
    </source>
</evidence>
<protein>
    <submittedName>
        <fullName evidence="7">RagB/SusD family nutrient uptake outer membrane protein</fullName>
    </submittedName>
</protein>
<organism evidence="7 8">
    <name type="scientific">Pinibacter aurantiacus</name>
    <dbReference type="NCBI Taxonomy" id="2851599"/>
    <lineage>
        <taxon>Bacteria</taxon>
        <taxon>Pseudomonadati</taxon>
        <taxon>Bacteroidota</taxon>
        <taxon>Chitinophagia</taxon>
        <taxon>Chitinophagales</taxon>
        <taxon>Chitinophagaceae</taxon>
        <taxon>Pinibacter</taxon>
    </lineage>
</organism>
<evidence type="ECO:0000256" key="3">
    <source>
        <dbReference type="ARBA" id="ARBA00023136"/>
    </source>
</evidence>
<evidence type="ECO:0000313" key="8">
    <source>
        <dbReference type="Proteomes" id="UP000812270"/>
    </source>
</evidence>
<dbReference type="RefSeq" id="WP_217789526.1">
    <property type="nucleotide sequence ID" value="NZ_JAHSPG010000001.1"/>
</dbReference>
<comment type="subcellular location">
    <subcellularLocation>
        <location evidence="1">Cell outer membrane</location>
    </subcellularLocation>
</comment>
<reference evidence="7" key="1">
    <citation type="submission" date="2021-06" db="EMBL/GenBank/DDBJ databases">
        <authorList>
            <person name="Huq M.A."/>
        </authorList>
    </citation>
    <scope>NUCLEOTIDE SEQUENCE</scope>
    <source>
        <strain evidence="7">MAH-26</strain>
    </source>
</reference>
<dbReference type="GO" id="GO:0009279">
    <property type="term" value="C:cell outer membrane"/>
    <property type="evidence" value="ECO:0007669"/>
    <property type="project" value="UniProtKB-SubCell"/>
</dbReference>
<gene>
    <name evidence="7" type="ORF">KTO63_02405</name>
</gene>
<feature type="domain" description="RagB/SusD" evidence="6">
    <location>
        <begin position="402"/>
        <end position="562"/>
    </location>
</feature>
<proteinExistence type="predicted"/>
<dbReference type="InterPro" id="IPR012944">
    <property type="entry name" value="SusD_RagB_dom"/>
</dbReference>
<comment type="caution">
    <text evidence="7">The sequence shown here is derived from an EMBL/GenBank/DDBJ whole genome shotgun (WGS) entry which is preliminary data.</text>
</comment>
<dbReference type="AlphaFoldDB" id="A0A9E2W390"/>
<sequence length="566" mass="64631">MRVFKAYKYIVPALALSALVASSCNKMLDVAPKDVLDQQNMYRDVFDADAAVIGVYGKFMDLATPYVVLNEVRADLMSTTATADEYLKQLNEHDVKEGNPYANPKPFYSVILNCNDVMANFDIMLRDKKLKQEEYNMRYSDVAALRSWVYLQLGIQFGNVPYVTNPLSTTTDMQNVALMPRIPFNQLLDELIKTMEGLPYMKPYATTSSLVAAVDGYSTYRFYVNKEALLGELYLWRNDYHKAASVLKSLMETGGTGDLYNYRLTGASKADNNDLAVGYVRYREEDEGMLIDNNSQGWRSMFARDEDAMFDREWIWYLPFNKSFEPVDPFINLFSNRGGNYMLKPSQYALDVWNAQVQKNDFGYDARGKVFTARSIDGQPVAMKYLYNYLNGDGFNPLNVFEKNGKWFLYRAASLHLDFAEAANRDNHQGLAYAIVNQGLTTIPNKITGEGFPYDFDARKSDNPKITGDWCLNVGVRGRANLYSQTVTGDSTLSIEEGIVSEAGLELASEGRRWSDLVRVALRRNDPSFLANKIYEKLVREKNPRATEVRDKLMNKDNWYLPFKWK</sequence>
<dbReference type="EMBL" id="JAHSPG010000001">
    <property type="protein sequence ID" value="MBV4355983.1"/>
    <property type="molecule type" value="Genomic_DNA"/>
</dbReference>
<keyword evidence="4" id="KW-0998">Cell outer membrane</keyword>
<evidence type="ECO:0000256" key="2">
    <source>
        <dbReference type="ARBA" id="ARBA00022729"/>
    </source>
</evidence>
<keyword evidence="3" id="KW-0472">Membrane</keyword>
<evidence type="ECO:0000256" key="1">
    <source>
        <dbReference type="ARBA" id="ARBA00004442"/>
    </source>
</evidence>
<evidence type="ECO:0000256" key="5">
    <source>
        <dbReference type="SAM" id="SignalP"/>
    </source>
</evidence>
<name>A0A9E2W390_9BACT</name>